<keyword evidence="3" id="KW-1185">Reference proteome</keyword>
<proteinExistence type="predicted"/>
<comment type="caution">
    <text evidence="2">The sequence shown here is derived from an EMBL/GenBank/DDBJ whole genome shotgun (WGS) entry which is preliminary data.</text>
</comment>
<evidence type="ECO:0000313" key="3">
    <source>
        <dbReference type="Proteomes" id="UP001066276"/>
    </source>
</evidence>
<sequence length="195" mass="20152">MSRRTQHLCSPRSPQAFCSAISRGGRGFSISSLPSLHCLSQASLKAAGPSSGLGGLDRASLASAAAPFPVLRLHGPTAAATPTGADAPLLSGAGPGALSTLPRPLHPGRRAHQVRAPVGPLRRSVRQPLSARSAPVRPLGVSHGSSRCPPMTRGTPQPAGPGTITVPERPGQRSPRTHVRSRRHLGQAPLRTHLL</sequence>
<name>A0AAV7W257_PLEWA</name>
<reference evidence="2" key="1">
    <citation type="journal article" date="2022" name="bioRxiv">
        <title>Sequencing and chromosome-scale assembly of the giantPleurodeles waltlgenome.</title>
        <authorList>
            <person name="Brown T."/>
            <person name="Elewa A."/>
            <person name="Iarovenko S."/>
            <person name="Subramanian E."/>
            <person name="Araus A.J."/>
            <person name="Petzold A."/>
            <person name="Susuki M."/>
            <person name="Suzuki K.-i.T."/>
            <person name="Hayashi T."/>
            <person name="Toyoda A."/>
            <person name="Oliveira C."/>
            <person name="Osipova E."/>
            <person name="Leigh N.D."/>
            <person name="Simon A."/>
            <person name="Yun M.H."/>
        </authorList>
    </citation>
    <scope>NUCLEOTIDE SEQUENCE</scope>
    <source>
        <strain evidence="2">20211129_DDA</strain>
        <tissue evidence="2">Liver</tissue>
    </source>
</reference>
<accession>A0AAV7W257</accession>
<evidence type="ECO:0000313" key="2">
    <source>
        <dbReference type="EMBL" id="KAJ1208054.1"/>
    </source>
</evidence>
<feature type="region of interest" description="Disordered" evidence="1">
    <location>
        <begin position="82"/>
        <end position="195"/>
    </location>
</feature>
<dbReference type="AlphaFoldDB" id="A0AAV7W257"/>
<organism evidence="2 3">
    <name type="scientific">Pleurodeles waltl</name>
    <name type="common">Iberian ribbed newt</name>
    <dbReference type="NCBI Taxonomy" id="8319"/>
    <lineage>
        <taxon>Eukaryota</taxon>
        <taxon>Metazoa</taxon>
        <taxon>Chordata</taxon>
        <taxon>Craniata</taxon>
        <taxon>Vertebrata</taxon>
        <taxon>Euteleostomi</taxon>
        <taxon>Amphibia</taxon>
        <taxon>Batrachia</taxon>
        <taxon>Caudata</taxon>
        <taxon>Salamandroidea</taxon>
        <taxon>Salamandridae</taxon>
        <taxon>Pleurodelinae</taxon>
        <taxon>Pleurodeles</taxon>
    </lineage>
</organism>
<dbReference type="EMBL" id="JANPWB010000002">
    <property type="protein sequence ID" value="KAJ1208054.1"/>
    <property type="molecule type" value="Genomic_DNA"/>
</dbReference>
<gene>
    <name evidence="2" type="ORF">NDU88_003444</name>
</gene>
<dbReference type="Proteomes" id="UP001066276">
    <property type="component" value="Chromosome 1_2"/>
</dbReference>
<protein>
    <submittedName>
        <fullName evidence="2">Uncharacterized protein</fullName>
    </submittedName>
</protein>
<evidence type="ECO:0000256" key="1">
    <source>
        <dbReference type="SAM" id="MobiDB-lite"/>
    </source>
</evidence>
<feature type="compositionally biased region" description="Basic residues" evidence="1">
    <location>
        <begin position="175"/>
        <end position="185"/>
    </location>
</feature>